<evidence type="ECO:0000256" key="2">
    <source>
        <dbReference type="ARBA" id="ARBA00023136"/>
    </source>
</evidence>
<dbReference type="Proteomes" id="UP000295741">
    <property type="component" value="Unassembled WGS sequence"/>
</dbReference>
<dbReference type="EMBL" id="SNWP01000013">
    <property type="protein sequence ID" value="TDO25453.1"/>
    <property type="molecule type" value="Genomic_DNA"/>
</dbReference>
<name>A0A4R6ISL2_9BACT</name>
<dbReference type="SUPFAM" id="SSF48452">
    <property type="entry name" value="TPR-like"/>
    <property type="match status" value="1"/>
</dbReference>
<dbReference type="PROSITE" id="PS51257">
    <property type="entry name" value="PROKAR_LIPOPROTEIN"/>
    <property type="match status" value="1"/>
</dbReference>
<evidence type="ECO:0000313" key="6">
    <source>
        <dbReference type="Proteomes" id="UP000295741"/>
    </source>
</evidence>
<keyword evidence="6" id="KW-1185">Reference proteome</keyword>
<keyword evidence="1" id="KW-0732">Signal</keyword>
<dbReference type="InterPro" id="IPR011990">
    <property type="entry name" value="TPR-like_helical_dom_sf"/>
</dbReference>
<dbReference type="RefSeq" id="WP_133475562.1">
    <property type="nucleotide sequence ID" value="NZ_SNWP01000013.1"/>
</dbReference>
<dbReference type="InterPro" id="IPR039565">
    <property type="entry name" value="BamD-like"/>
</dbReference>
<dbReference type="NCBIfam" id="TIGR03302">
    <property type="entry name" value="OM_YfiO"/>
    <property type="match status" value="1"/>
</dbReference>
<reference evidence="5 6" key="1">
    <citation type="submission" date="2019-03" db="EMBL/GenBank/DDBJ databases">
        <title>Genomic Encyclopedia of Archaeal and Bacterial Type Strains, Phase II (KMG-II): from individual species to whole genera.</title>
        <authorList>
            <person name="Goeker M."/>
        </authorList>
    </citation>
    <scope>NUCLEOTIDE SEQUENCE [LARGE SCALE GENOMIC DNA]</scope>
    <source>
        <strain evidence="5 6">DSM 28323</strain>
    </source>
</reference>
<protein>
    <submittedName>
        <fullName evidence="5">Beta-barrel assembly machine subunit BamD</fullName>
    </submittedName>
</protein>
<sequence>MNRIVLILLVTVTLASCSNKYSKILKSKDYEYKYKMAEQYYAKKDYTKAQVLFEDIFPYVKGTSRYEDMYYKFAYSYYYQNDFMNAENLFKTFVENFPNSTKGEECDYMRAYCYYKQSPKVDLDQTNTNKTMQLMQVFINTHPTSKRVQDATDIIDKCREKLEAKEYKGAELYYNLGFYKAAAIAFGNVSDNFPDSKKADEYKLQVIKSYFRYAEMSYEEKQKERFQKVITECVDFQDRFADSKYLEEVNKLKLQSTNYIKNQKNEQAKKANER</sequence>
<comment type="caution">
    <text evidence="5">The sequence shown here is derived from an EMBL/GenBank/DDBJ whole genome shotgun (WGS) entry which is preliminary data.</text>
</comment>
<evidence type="ECO:0000313" key="5">
    <source>
        <dbReference type="EMBL" id="TDO25453.1"/>
    </source>
</evidence>
<keyword evidence="3" id="KW-0998">Cell outer membrane</keyword>
<keyword evidence="2" id="KW-0472">Membrane</keyword>
<dbReference type="Pfam" id="PF13525">
    <property type="entry name" value="YfiO"/>
    <property type="match status" value="1"/>
</dbReference>
<dbReference type="OrthoDB" id="9770761at2"/>
<accession>A0A4R6ISL2</accession>
<dbReference type="Gene3D" id="1.25.40.10">
    <property type="entry name" value="Tetratricopeptide repeat domain"/>
    <property type="match status" value="1"/>
</dbReference>
<evidence type="ECO:0000256" key="3">
    <source>
        <dbReference type="ARBA" id="ARBA00023237"/>
    </source>
</evidence>
<evidence type="ECO:0000259" key="4">
    <source>
        <dbReference type="Pfam" id="PF13525"/>
    </source>
</evidence>
<proteinExistence type="predicted"/>
<organism evidence="5 6">
    <name type="scientific">Sediminibacterium goheungense</name>
    <dbReference type="NCBI Taxonomy" id="1086393"/>
    <lineage>
        <taxon>Bacteria</taxon>
        <taxon>Pseudomonadati</taxon>
        <taxon>Bacteroidota</taxon>
        <taxon>Chitinophagia</taxon>
        <taxon>Chitinophagales</taxon>
        <taxon>Chitinophagaceae</taxon>
        <taxon>Sediminibacterium</taxon>
    </lineage>
</organism>
<gene>
    <name evidence="5" type="ORF">BC659_2995</name>
</gene>
<dbReference type="AlphaFoldDB" id="A0A4R6ISL2"/>
<dbReference type="InterPro" id="IPR017689">
    <property type="entry name" value="BamD"/>
</dbReference>
<evidence type="ECO:0000256" key="1">
    <source>
        <dbReference type="ARBA" id="ARBA00022729"/>
    </source>
</evidence>
<feature type="domain" description="Outer membrane lipoprotein BamD-like" evidence="4">
    <location>
        <begin position="33"/>
        <end position="210"/>
    </location>
</feature>